<reference evidence="3" key="1">
    <citation type="journal article" date="2016" name="Genome Announc.">
        <title>Draft genome sequences of fungus Aspergillus calidoustus.</title>
        <authorList>
            <person name="Horn F."/>
            <person name="Linde J."/>
            <person name="Mattern D.J."/>
            <person name="Walther G."/>
            <person name="Guthke R."/>
            <person name="Scherlach K."/>
            <person name="Martin K."/>
            <person name="Brakhage A.A."/>
            <person name="Petzke L."/>
            <person name="Valiante V."/>
        </authorList>
    </citation>
    <scope>NUCLEOTIDE SEQUENCE [LARGE SCALE GENOMIC DNA]</scope>
    <source>
        <strain evidence="3">SF006504</strain>
    </source>
</reference>
<name>A0A0U5HBZ6_ASPCI</name>
<proteinExistence type="predicted"/>
<organism evidence="2 3">
    <name type="scientific">Aspergillus calidoustus</name>
    <dbReference type="NCBI Taxonomy" id="454130"/>
    <lineage>
        <taxon>Eukaryota</taxon>
        <taxon>Fungi</taxon>
        <taxon>Dikarya</taxon>
        <taxon>Ascomycota</taxon>
        <taxon>Pezizomycotina</taxon>
        <taxon>Eurotiomycetes</taxon>
        <taxon>Eurotiomycetidae</taxon>
        <taxon>Eurotiales</taxon>
        <taxon>Aspergillaceae</taxon>
        <taxon>Aspergillus</taxon>
        <taxon>Aspergillus subgen. Nidulantes</taxon>
    </lineage>
</organism>
<protein>
    <submittedName>
        <fullName evidence="2">Uncharacterized protein</fullName>
    </submittedName>
</protein>
<evidence type="ECO:0000313" key="2">
    <source>
        <dbReference type="EMBL" id="CEL11748.1"/>
    </source>
</evidence>
<evidence type="ECO:0000313" key="3">
    <source>
        <dbReference type="Proteomes" id="UP000054771"/>
    </source>
</evidence>
<accession>A0A0U5HBZ6</accession>
<keyword evidence="3" id="KW-1185">Reference proteome</keyword>
<dbReference type="AlphaFoldDB" id="A0A0U5HBZ6"/>
<dbReference type="EMBL" id="CDMC01000031">
    <property type="protein sequence ID" value="CEL11748.1"/>
    <property type="molecule type" value="Genomic_DNA"/>
</dbReference>
<gene>
    <name evidence="2" type="ORF">ASPCAL14845</name>
</gene>
<sequence length="162" mass="18593">MVRLLRKCTKMTVIEFVILRHNPDNKCSEILLERNNPDNKNPAMSPRKPLDLPKYTPTDSWEVDVPRTLDRIAGGYKYYESKKCEHRERLGIVLLFIDGSDAQASEGYEWFKLINLGSIRDDIQLFTSIWETVTGSYPSLRSPEFPQALSKNLLVLLGDTSC</sequence>
<feature type="region of interest" description="Disordered" evidence="1">
    <location>
        <begin position="32"/>
        <end position="51"/>
    </location>
</feature>
<evidence type="ECO:0000256" key="1">
    <source>
        <dbReference type="SAM" id="MobiDB-lite"/>
    </source>
</evidence>
<dbReference type="Proteomes" id="UP000054771">
    <property type="component" value="Unassembled WGS sequence"/>
</dbReference>